<dbReference type="NCBIfam" id="TIGR02747">
    <property type="entry name" value="TraV"/>
    <property type="match status" value="1"/>
</dbReference>
<dbReference type="Pfam" id="PF09676">
    <property type="entry name" value="TraV"/>
    <property type="match status" value="1"/>
</dbReference>
<dbReference type="AlphaFoldDB" id="A0A1E5CSI0"/>
<evidence type="ECO:0000256" key="1">
    <source>
        <dbReference type="SAM" id="SignalP"/>
    </source>
</evidence>
<feature type="signal peptide" evidence="1">
    <location>
        <begin position="1"/>
        <end position="18"/>
    </location>
</feature>
<feature type="chain" id="PRO_5009173137" evidence="1">
    <location>
        <begin position="19"/>
        <end position="132"/>
    </location>
</feature>
<name>A0A1E5CSI0_9VIBR</name>
<protein>
    <submittedName>
        <fullName evidence="2">Type IV conjugative transfer system protein TraV</fullName>
    </submittedName>
</protein>
<reference evidence="2 3" key="1">
    <citation type="journal article" date="2012" name="Science">
        <title>Ecological populations of bacteria act as socially cohesive units of antibiotic production and resistance.</title>
        <authorList>
            <person name="Cordero O.X."/>
            <person name="Wildschutte H."/>
            <person name="Kirkup B."/>
            <person name="Proehl S."/>
            <person name="Ngo L."/>
            <person name="Hussain F."/>
            <person name="Le Roux F."/>
            <person name="Mincer T."/>
            <person name="Polz M.F."/>
        </authorList>
    </citation>
    <scope>NUCLEOTIDE SEQUENCE [LARGE SCALE GENOMIC DNA]</scope>
    <source>
        <strain evidence="2 3">FF-238</strain>
    </source>
</reference>
<dbReference type="Proteomes" id="UP000094165">
    <property type="component" value="Unassembled WGS sequence"/>
</dbReference>
<sequence length="132" mass="14575">MNRIVLLSLVTSLLTGCAAGLDGDYSCEQVGGIQGCTSMADIRENMDVYSMAGSAAPSMLNATALPASPPSFTLIPRRDRKGQPIRTEEEVRKVTIFPFKNQDNFYIDTFDIFFVLDDSRWSGRPASSIWKD</sequence>
<dbReference type="EMBL" id="AJYW02000257">
    <property type="protein sequence ID" value="OEE72839.1"/>
    <property type="molecule type" value="Genomic_DNA"/>
</dbReference>
<keyword evidence="1" id="KW-0732">Signal</keyword>
<keyword evidence="3" id="KW-1185">Reference proteome</keyword>
<dbReference type="RefSeq" id="WP_017053048.1">
    <property type="nucleotide sequence ID" value="NZ_AJYW02000257.1"/>
</dbReference>
<proteinExistence type="predicted"/>
<evidence type="ECO:0000313" key="2">
    <source>
        <dbReference type="EMBL" id="OEE72839.1"/>
    </source>
</evidence>
<dbReference type="PROSITE" id="PS51257">
    <property type="entry name" value="PROKAR_LIPOPROTEIN"/>
    <property type="match status" value="1"/>
</dbReference>
<dbReference type="InterPro" id="IPR014118">
    <property type="entry name" value="T4SS_TraV"/>
</dbReference>
<evidence type="ECO:0000313" key="3">
    <source>
        <dbReference type="Proteomes" id="UP000094165"/>
    </source>
</evidence>
<accession>A0A1E5CSI0</accession>
<organism evidence="2 3">
    <name type="scientific">Vibrio genomosp. F6 str. FF-238</name>
    <dbReference type="NCBI Taxonomy" id="1191298"/>
    <lineage>
        <taxon>Bacteria</taxon>
        <taxon>Pseudomonadati</taxon>
        <taxon>Pseudomonadota</taxon>
        <taxon>Gammaproteobacteria</taxon>
        <taxon>Vibrionales</taxon>
        <taxon>Vibrionaceae</taxon>
        <taxon>Vibrio</taxon>
    </lineage>
</organism>
<comment type="caution">
    <text evidence="2">The sequence shown here is derived from an EMBL/GenBank/DDBJ whole genome shotgun (WGS) entry which is preliminary data.</text>
</comment>
<gene>
    <name evidence="2" type="ORF">A130_07150</name>
</gene>